<dbReference type="InterPro" id="IPR036457">
    <property type="entry name" value="PPM-type-like_dom_sf"/>
</dbReference>
<organism evidence="2 3">
    <name type="scientific">Symbiodinium necroappetens</name>
    <dbReference type="NCBI Taxonomy" id="1628268"/>
    <lineage>
        <taxon>Eukaryota</taxon>
        <taxon>Sar</taxon>
        <taxon>Alveolata</taxon>
        <taxon>Dinophyceae</taxon>
        <taxon>Suessiales</taxon>
        <taxon>Symbiodiniaceae</taxon>
        <taxon>Symbiodinium</taxon>
    </lineage>
</organism>
<name>A0A812IW28_9DINO</name>
<evidence type="ECO:0000313" key="3">
    <source>
        <dbReference type="Proteomes" id="UP000601435"/>
    </source>
</evidence>
<feature type="domain" description="PPM-type phosphatase" evidence="1">
    <location>
        <begin position="1"/>
        <end position="98"/>
    </location>
</feature>
<dbReference type="PANTHER" id="PTHR47992">
    <property type="entry name" value="PROTEIN PHOSPHATASE"/>
    <property type="match status" value="1"/>
</dbReference>
<keyword evidence="3" id="KW-1185">Reference proteome</keyword>
<dbReference type="AlphaFoldDB" id="A0A812IW28"/>
<dbReference type="Proteomes" id="UP000601435">
    <property type="component" value="Unassembled WGS sequence"/>
</dbReference>
<dbReference type="Pfam" id="PF00481">
    <property type="entry name" value="PP2C"/>
    <property type="match status" value="1"/>
</dbReference>
<accession>A0A812IW28</accession>
<feature type="non-terminal residue" evidence="2">
    <location>
        <position position="98"/>
    </location>
</feature>
<dbReference type="EMBL" id="CAJNJA010005457">
    <property type="protein sequence ID" value="CAE7190692.1"/>
    <property type="molecule type" value="Genomic_DNA"/>
</dbReference>
<reference evidence="2" key="1">
    <citation type="submission" date="2021-02" db="EMBL/GenBank/DDBJ databases">
        <authorList>
            <person name="Dougan E. K."/>
            <person name="Rhodes N."/>
            <person name="Thang M."/>
            <person name="Chan C."/>
        </authorList>
    </citation>
    <scope>NUCLEOTIDE SEQUENCE</scope>
</reference>
<comment type="caution">
    <text evidence="2">The sequence shown here is derived from an EMBL/GenBank/DDBJ whole genome shotgun (WGS) entry which is preliminary data.</text>
</comment>
<dbReference type="Gene3D" id="3.60.40.10">
    <property type="entry name" value="PPM-type phosphatase domain"/>
    <property type="match status" value="1"/>
</dbReference>
<dbReference type="InterPro" id="IPR001932">
    <property type="entry name" value="PPM-type_phosphatase-like_dom"/>
</dbReference>
<evidence type="ECO:0000313" key="2">
    <source>
        <dbReference type="EMBL" id="CAE7190692.1"/>
    </source>
</evidence>
<evidence type="ECO:0000259" key="1">
    <source>
        <dbReference type="PROSITE" id="PS51746"/>
    </source>
</evidence>
<proteinExistence type="predicted"/>
<dbReference type="PROSITE" id="PS51746">
    <property type="entry name" value="PPM_2"/>
    <property type="match status" value="1"/>
</dbReference>
<sequence length="98" mass="11285">MLGSWNRRDSRMIFCTKDHKPELPEEKARLEAEGSEVREVDEGSWRIYLKGSNFPGLTMSRAFGDTACAGISRDPEYHKFLMQPNDQWYAIVASDGIW</sequence>
<gene>
    <name evidence="2" type="ORF">SNEC2469_LOCUS1131</name>
</gene>
<dbReference type="OrthoDB" id="423490at2759"/>
<dbReference type="GO" id="GO:0004722">
    <property type="term" value="F:protein serine/threonine phosphatase activity"/>
    <property type="evidence" value="ECO:0007669"/>
    <property type="project" value="InterPro"/>
</dbReference>
<dbReference type="InterPro" id="IPR015655">
    <property type="entry name" value="PP2C"/>
</dbReference>
<protein>
    <recommendedName>
        <fullName evidence="1">PPM-type phosphatase domain-containing protein</fullName>
    </recommendedName>
</protein>
<dbReference type="SUPFAM" id="SSF81606">
    <property type="entry name" value="PP2C-like"/>
    <property type="match status" value="1"/>
</dbReference>